<dbReference type="CDD" id="cd00383">
    <property type="entry name" value="trans_reg_C"/>
    <property type="match status" value="1"/>
</dbReference>
<feature type="domain" description="OmpR/PhoB-type" evidence="9">
    <location>
        <begin position="134"/>
        <end position="230"/>
    </location>
</feature>
<dbReference type="GO" id="GO:0005829">
    <property type="term" value="C:cytosol"/>
    <property type="evidence" value="ECO:0007669"/>
    <property type="project" value="TreeGrafter"/>
</dbReference>
<keyword evidence="5" id="KW-0804">Transcription</keyword>
<evidence type="ECO:0000259" key="9">
    <source>
        <dbReference type="PROSITE" id="PS51755"/>
    </source>
</evidence>
<feature type="modified residue" description="4-aspartylphosphate" evidence="6">
    <location>
        <position position="57"/>
    </location>
</feature>
<evidence type="ECO:0000256" key="4">
    <source>
        <dbReference type="ARBA" id="ARBA00023125"/>
    </source>
</evidence>
<evidence type="ECO:0000259" key="8">
    <source>
        <dbReference type="PROSITE" id="PS50110"/>
    </source>
</evidence>
<dbReference type="Gene3D" id="1.10.10.10">
    <property type="entry name" value="Winged helix-like DNA-binding domain superfamily/Winged helix DNA-binding domain"/>
    <property type="match status" value="1"/>
</dbReference>
<dbReference type="InterPro" id="IPR036388">
    <property type="entry name" value="WH-like_DNA-bd_sf"/>
</dbReference>
<accession>A0A212J011</accession>
<dbReference type="SUPFAM" id="SSF52172">
    <property type="entry name" value="CheY-like"/>
    <property type="match status" value="1"/>
</dbReference>
<evidence type="ECO:0000256" key="3">
    <source>
        <dbReference type="ARBA" id="ARBA00023015"/>
    </source>
</evidence>
<dbReference type="GO" id="GO:0032993">
    <property type="term" value="C:protein-DNA complex"/>
    <property type="evidence" value="ECO:0007669"/>
    <property type="project" value="TreeGrafter"/>
</dbReference>
<keyword evidence="2" id="KW-0902">Two-component regulatory system</keyword>
<dbReference type="Gene3D" id="3.40.50.2300">
    <property type="match status" value="1"/>
</dbReference>
<evidence type="ECO:0000256" key="7">
    <source>
        <dbReference type="PROSITE-ProRule" id="PRU01091"/>
    </source>
</evidence>
<feature type="domain" description="Response regulatory" evidence="8">
    <location>
        <begin position="9"/>
        <end position="122"/>
    </location>
</feature>
<dbReference type="AlphaFoldDB" id="A0A212J011"/>
<evidence type="ECO:0000256" key="6">
    <source>
        <dbReference type="PROSITE-ProRule" id="PRU00169"/>
    </source>
</evidence>
<dbReference type="EMBL" id="FLUM01000001">
    <property type="protein sequence ID" value="SBV92802.1"/>
    <property type="molecule type" value="Genomic_DNA"/>
</dbReference>
<protein>
    <submittedName>
        <fullName evidence="10">Phosphate regulon transcriptional regulatory protein PhoB</fullName>
    </submittedName>
</protein>
<dbReference type="InterPro" id="IPR001867">
    <property type="entry name" value="OmpR/PhoB-type_DNA-bd"/>
</dbReference>
<gene>
    <name evidence="10" type="primary">phoB</name>
    <name evidence="10" type="ORF">KL86DYS1_10703</name>
</gene>
<dbReference type="InterPro" id="IPR039420">
    <property type="entry name" value="WalR-like"/>
</dbReference>
<dbReference type="Gene3D" id="6.10.250.690">
    <property type="match status" value="1"/>
</dbReference>
<evidence type="ECO:0000256" key="5">
    <source>
        <dbReference type="ARBA" id="ARBA00023163"/>
    </source>
</evidence>
<dbReference type="Pfam" id="PF00072">
    <property type="entry name" value="Response_reg"/>
    <property type="match status" value="1"/>
</dbReference>
<dbReference type="PANTHER" id="PTHR48111">
    <property type="entry name" value="REGULATOR OF RPOS"/>
    <property type="match status" value="1"/>
</dbReference>
<dbReference type="CDD" id="cd17574">
    <property type="entry name" value="REC_OmpR"/>
    <property type="match status" value="1"/>
</dbReference>
<keyword evidence="1 6" id="KW-0597">Phosphoprotein</keyword>
<name>A0A212J011_9BACT</name>
<dbReference type="Pfam" id="PF00486">
    <property type="entry name" value="Trans_reg_C"/>
    <property type="match status" value="1"/>
</dbReference>
<evidence type="ECO:0000256" key="1">
    <source>
        <dbReference type="ARBA" id="ARBA00022553"/>
    </source>
</evidence>
<dbReference type="GO" id="GO:0006355">
    <property type="term" value="P:regulation of DNA-templated transcription"/>
    <property type="evidence" value="ECO:0007669"/>
    <property type="project" value="InterPro"/>
</dbReference>
<reference evidence="10" key="1">
    <citation type="submission" date="2016-04" db="EMBL/GenBank/DDBJ databases">
        <authorList>
            <person name="Evans L.H."/>
            <person name="Alamgir A."/>
            <person name="Owens N."/>
            <person name="Weber N.D."/>
            <person name="Virtaneva K."/>
            <person name="Barbian K."/>
            <person name="Babar A."/>
            <person name="Rosenke K."/>
        </authorList>
    </citation>
    <scope>NUCLEOTIDE SEQUENCE</scope>
    <source>
        <strain evidence="10">86-1</strain>
    </source>
</reference>
<dbReference type="GO" id="GO:0000976">
    <property type="term" value="F:transcription cis-regulatory region binding"/>
    <property type="evidence" value="ECO:0007669"/>
    <property type="project" value="TreeGrafter"/>
</dbReference>
<evidence type="ECO:0000313" key="10">
    <source>
        <dbReference type="EMBL" id="SBV92802.1"/>
    </source>
</evidence>
<dbReference type="RefSeq" id="WP_296938595.1">
    <property type="nucleotide sequence ID" value="NZ_LT599032.1"/>
</dbReference>
<dbReference type="SMART" id="SM00862">
    <property type="entry name" value="Trans_reg_C"/>
    <property type="match status" value="1"/>
</dbReference>
<evidence type="ECO:0000256" key="2">
    <source>
        <dbReference type="ARBA" id="ARBA00023012"/>
    </source>
</evidence>
<dbReference type="InterPro" id="IPR011006">
    <property type="entry name" value="CheY-like_superfamily"/>
</dbReference>
<dbReference type="FunFam" id="3.40.50.2300:FF:000001">
    <property type="entry name" value="DNA-binding response regulator PhoB"/>
    <property type="match status" value="1"/>
</dbReference>
<dbReference type="PANTHER" id="PTHR48111:SF40">
    <property type="entry name" value="PHOSPHATE REGULON TRANSCRIPTIONAL REGULATORY PROTEIN PHOB"/>
    <property type="match status" value="1"/>
</dbReference>
<dbReference type="GO" id="GO:0000156">
    <property type="term" value="F:phosphorelay response regulator activity"/>
    <property type="evidence" value="ECO:0007669"/>
    <property type="project" value="TreeGrafter"/>
</dbReference>
<feature type="DNA-binding region" description="OmpR/PhoB-type" evidence="7">
    <location>
        <begin position="134"/>
        <end position="230"/>
    </location>
</feature>
<organism evidence="10">
    <name type="scientific">uncultured Dysgonomonas sp</name>
    <dbReference type="NCBI Taxonomy" id="206096"/>
    <lineage>
        <taxon>Bacteria</taxon>
        <taxon>Pseudomonadati</taxon>
        <taxon>Bacteroidota</taxon>
        <taxon>Bacteroidia</taxon>
        <taxon>Bacteroidales</taxon>
        <taxon>Dysgonomonadaceae</taxon>
        <taxon>Dysgonomonas</taxon>
        <taxon>environmental samples</taxon>
    </lineage>
</organism>
<dbReference type="PROSITE" id="PS51755">
    <property type="entry name" value="OMPR_PHOB"/>
    <property type="match status" value="1"/>
</dbReference>
<dbReference type="SMART" id="SM00448">
    <property type="entry name" value="REC"/>
    <property type="match status" value="1"/>
</dbReference>
<dbReference type="InterPro" id="IPR001789">
    <property type="entry name" value="Sig_transdc_resp-reg_receiver"/>
</dbReference>
<keyword evidence="3" id="KW-0805">Transcription regulation</keyword>
<proteinExistence type="predicted"/>
<dbReference type="PROSITE" id="PS50110">
    <property type="entry name" value="RESPONSE_REGULATORY"/>
    <property type="match status" value="1"/>
</dbReference>
<sequence>METNNKNISILIVDDEPDIREILQFNLQNEGYDIDLAESAEQAAKMLTPKHRLILLDVMMGGISGFKFADQLRKDGNNIPIIFLTAKDTENDMLTGFSIGGDDYISKPFSIKEVVARVRSVLKRTENQNSAANKNILTVNNLEIDFDTKTVSVDKEVVELTKTEFNILVLLVQNTGRIFSRTDILDKAWKDDGIVLERTVDVHIARLRKKIGTYGDYIVNRTGYGYTFNLQNK</sequence>
<keyword evidence="4 7" id="KW-0238">DNA-binding</keyword>